<dbReference type="KEGG" id="tun:J9260_08740"/>
<evidence type="ECO:0000259" key="3">
    <source>
        <dbReference type="Pfam" id="PF02230"/>
    </source>
</evidence>
<dbReference type="Gene3D" id="3.40.50.1820">
    <property type="entry name" value="alpha/beta hydrolase"/>
    <property type="match status" value="1"/>
</dbReference>
<dbReference type="AlphaFoldDB" id="A0A975FCQ0"/>
<proteinExistence type="inferred from homology"/>
<dbReference type="InterPro" id="IPR029058">
    <property type="entry name" value="AB_hydrolase_fold"/>
</dbReference>
<evidence type="ECO:0000313" key="5">
    <source>
        <dbReference type="Proteomes" id="UP000672009"/>
    </source>
</evidence>
<protein>
    <submittedName>
        <fullName evidence="4">Alpha/beta fold hydrolase</fullName>
    </submittedName>
</protein>
<evidence type="ECO:0000256" key="2">
    <source>
        <dbReference type="ARBA" id="ARBA00022801"/>
    </source>
</evidence>
<dbReference type="RefSeq" id="WP_210220617.1">
    <property type="nucleotide sequence ID" value="NZ_CP072793.1"/>
</dbReference>
<reference evidence="4" key="1">
    <citation type="submission" date="2021-04" db="EMBL/GenBank/DDBJ databases">
        <title>Genomics, taxonomy and metabolism of representatives of sulfur bacteria of the genus Thiothrix: Thiothrix fructosivorans QT, Thiothrix unzii A1T and three new species, Thiothrix subterranea sp. nov., Thiothrix litoralis sp. nov. and 'Candidatus Thiothrix anitrata' sp. nov.</title>
        <authorList>
            <person name="Ravin N.V."/>
            <person name="Smolyakov D."/>
            <person name="Rudenko T.S."/>
            <person name="Mardanov A.V."/>
            <person name="Beletsky A.V."/>
            <person name="Markov N.D."/>
            <person name="Fomenkov A.I."/>
            <person name="Roberts R.J."/>
            <person name="Karnachuk O.V."/>
            <person name="Novikov A."/>
            <person name="Grabovich M.Y."/>
        </authorList>
    </citation>
    <scope>NUCLEOTIDE SEQUENCE</scope>
    <source>
        <strain evidence="4">A1</strain>
    </source>
</reference>
<sequence length="225" mass="24720">MHYLPAVEIEPTSPATAAVIWLHGLGADGHDFVPIIPELGLPPDHGIRFVFPHAPDMPVTVNGGYVMPAWYDILEIDLDRKVDVAQLQASAREVGKLIEREIARGIPSERIVIAGFSQGGAVAYQAALSYPKPLAGLLALSTYFATTDTVALNAANAQLPIHIFHGKQDTIVPDLLALKAYLWLRERGYAPQYSEYPLGHNVFAEEIAEVGRCLRAWLQPMDYKQ</sequence>
<dbReference type="Proteomes" id="UP000672009">
    <property type="component" value="Chromosome"/>
</dbReference>
<keyword evidence="2 4" id="KW-0378">Hydrolase</keyword>
<dbReference type="InterPro" id="IPR050565">
    <property type="entry name" value="LYPA1-2/EST-like"/>
</dbReference>
<accession>A0A975FCQ0</accession>
<feature type="domain" description="Phospholipase/carboxylesterase/thioesterase" evidence="3">
    <location>
        <begin position="9"/>
        <end position="217"/>
    </location>
</feature>
<dbReference type="Pfam" id="PF02230">
    <property type="entry name" value="Abhydrolase_2"/>
    <property type="match status" value="1"/>
</dbReference>
<evidence type="ECO:0000256" key="1">
    <source>
        <dbReference type="ARBA" id="ARBA00006499"/>
    </source>
</evidence>
<name>A0A975FCQ0_9GAMM</name>
<keyword evidence="5" id="KW-1185">Reference proteome</keyword>
<gene>
    <name evidence="4" type="ORF">J9260_08740</name>
</gene>
<dbReference type="GO" id="GO:0016787">
    <property type="term" value="F:hydrolase activity"/>
    <property type="evidence" value="ECO:0007669"/>
    <property type="project" value="UniProtKB-KW"/>
</dbReference>
<dbReference type="SUPFAM" id="SSF53474">
    <property type="entry name" value="alpha/beta-Hydrolases"/>
    <property type="match status" value="1"/>
</dbReference>
<evidence type="ECO:0000313" key="4">
    <source>
        <dbReference type="EMBL" id="QTR55148.1"/>
    </source>
</evidence>
<comment type="similarity">
    <text evidence="1">Belongs to the AB hydrolase superfamily. AB hydrolase 2 family.</text>
</comment>
<dbReference type="EMBL" id="CP072793">
    <property type="protein sequence ID" value="QTR55148.1"/>
    <property type="molecule type" value="Genomic_DNA"/>
</dbReference>
<dbReference type="InterPro" id="IPR003140">
    <property type="entry name" value="PLipase/COase/thioEstase"/>
</dbReference>
<organism evidence="4 5">
    <name type="scientific">Thiothrix unzii</name>
    <dbReference type="NCBI Taxonomy" id="111769"/>
    <lineage>
        <taxon>Bacteria</taxon>
        <taxon>Pseudomonadati</taxon>
        <taxon>Pseudomonadota</taxon>
        <taxon>Gammaproteobacteria</taxon>
        <taxon>Thiotrichales</taxon>
        <taxon>Thiotrichaceae</taxon>
        <taxon>Thiothrix</taxon>
    </lineage>
</organism>
<dbReference type="PANTHER" id="PTHR10655">
    <property type="entry name" value="LYSOPHOSPHOLIPASE-RELATED"/>
    <property type="match status" value="1"/>
</dbReference>
<dbReference type="PANTHER" id="PTHR10655:SF17">
    <property type="entry name" value="LYSOPHOSPHOLIPASE-LIKE PROTEIN 1"/>
    <property type="match status" value="1"/>
</dbReference>